<feature type="compositionally biased region" description="Low complexity" evidence="1">
    <location>
        <begin position="114"/>
        <end position="123"/>
    </location>
</feature>
<name>A0A6C7DZU7_ILUCY</name>
<gene>
    <name evidence="3" type="ORF">YM304_00660</name>
</gene>
<evidence type="ECO:0000259" key="2">
    <source>
        <dbReference type="Pfam" id="PF13699"/>
    </source>
</evidence>
<accession>A0A6C7DZU7</accession>
<organism evidence="3 4">
    <name type="scientific">Ilumatobacter coccineus (strain NBRC 103263 / KCTC 29153 / YM16-304)</name>
    <dbReference type="NCBI Taxonomy" id="1313172"/>
    <lineage>
        <taxon>Bacteria</taxon>
        <taxon>Bacillati</taxon>
        <taxon>Actinomycetota</taxon>
        <taxon>Acidimicrobiia</taxon>
        <taxon>Acidimicrobiales</taxon>
        <taxon>Ilumatobacteraceae</taxon>
        <taxon>Ilumatobacter</taxon>
    </lineage>
</organism>
<evidence type="ECO:0000256" key="1">
    <source>
        <dbReference type="SAM" id="MobiDB-lite"/>
    </source>
</evidence>
<evidence type="ECO:0000313" key="4">
    <source>
        <dbReference type="Proteomes" id="UP000011863"/>
    </source>
</evidence>
<proteinExistence type="predicted"/>
<sequence>MRPHGLGWSRRDGRVVMGAEVAKVEQVQKNEALTRFGEGARERLEPRPVPTLPEAIVQAKLAVGPVDDPYEREADQVADDVMRTFSRGDTAPVGPDTVEQADGVARTSVSRVASSGVARSAPALGGRSGASPTPISRVMRSGNTSAAAGADGGVLESSVESRIQRASGGGRALDDDTRGRFESAMGADFSNVSVHQNSSLAPEIGAHAFTHGNDVHFAPGAYDPGSSEGQHLIAHELTHVVQQTGSAQRVQAKLWDSKTFKANTAISSTMGFSDASTAQNVILTLLADYERFIAKGFSSANPEMAAQAVSKIRAMQDVAQRWIKNRGEIYEDSTNFTLASLGQAKDTYAAAQSGGEAPGPEAIASNPKAERMRGLQAFIQLCDTEIALMSTSLSDEALAGATIDETNKAYKKAVKRYPDQNDATSLFSKIGELAEMVVAAPGSSASLTIEGSIPIQPGVYVTITVGGSAEKGTDGLVMLRGDISVGVKGSIAGKAELSASLGGFIEAKGKSGGEAAALMSYALYRRGREGSAPTELISLLWGGTSGTAGMARSEAWSRQLEKQVFGGDDEASDESYVTSGVQGAVGASVGDEDAVAGELSGGAFSGRRVDKQSLMERKGGAGAQNVRSDSIFNAGERQKRVGSEVIGWNVGGKLSVFGFSLELGVSRSGRTTGGGASAAPKTTEWDDIEITATGAGPMPAQLDLAAKIWALAEKIVRKSEEAAAKQGDADAAGSQALLTGLAKMSPKLFQPKADFAPGTNLTVAFTMQGSDWSIAIGTEKTNELSLPDVLKVELARTQTFIEVSSKAGAITTWYLGQ</sequence>
<keyword evidence="4" id="KW-1185">Reference proteome</keyword>
<dbReference type="KEGG" id="aym:YM304_00660"/>
<dbReference type="Pfam" id="PF13699">
    <property type="entry name" value="eCIS_core"/>
    <property type="match status" value="1"/>
</dbReference>
<evidence type="ECO:0000313" key="3">
    <source>
        <dbReference type="EMBL" id="BAN00380.1"/>
    </source>
</evidence>
<dbReference type="AlphaFoldDB" id="A0A6C7DZU7"/>
<dbReference type="EMBL" id="AP012057">
    <property type="protein sequence ID" value="BAN00380.1"/>
    <property type="molecule type" value="Genomic_DNA"/>
</dbReference>
<protein>
    <recommendedName>
        <fullName evidence="2">eCIS core domain-containing protein</fullName>
    </recommendedName>
</protein>
<dbReference type="InterPro" id="IPR025295">
    <property type="entry name" value="eCIS_core_dom"/>
</dbReference>
<dbReference type="Proteomes" id="UP000011863">
    <property type="component" value="Chromosome"/>
</dbReference>
<feature type="domain" description="eCIS core" evidence="2">
    <location>
        <begin position="173"/>
        <end position="245"/>
    </location>
</feature>
<reference evidence="3 4" key="1">
    <citation type="journal article" date="2013" name="Int. J. Syst. Evol. Microbiol.">
        <title>Ilumatobacter nonamiense sp. nov. and Ilumatobacter coccineum sp. nov., isolated from seashore sand.</title>
        <authorList>
            <person name="Matsumoto A."/>
            <person name="Kasai H."/>
            <person name="Matsuo Y."/>
            <person name="Shizuri Y."/>
            <person name="Ichikawa N."/>
            <person name="Fujita N."/>
            <person name="Omura S."/>
            <person name="Takahashi Y."/>
        </authorList>
    </citation>
    <scope>NUCLEOTIDE SEQUENCE [LARGE SCALE GENOMIC DNA]</scope>
    <source>
        <strain evidence="4">NBRC 103263 / KCTC 29153 / YM16-304</strain>
    </source>
</reference>
<feature type="region of interest" description="Disordered" evidence="1">
    <location>
        <begin position="114"/>
        <end position="137"/>
    </location>
</feature>